<organism evidence="1">
    <name type="scientific">Rhodopseudomonas palustris (strain BisA53)</name>
    <dbReference type="NCBI Taxonomy" id="316055"/>
    <lineage>
        <taxon>Bacteria</taxon>
        <taxon>Pseudomonadati</taxon>
        <taxon>Pseudomonadota</taxon>
        <taxon>Alphaproteobacteria</taxon>
        <taxon>Hyphomicrobiales</taxon>
        <taxon>Nitrobacteraceae</taxon>
        <taxon>Rhodopseudomonas</taxon>
    </lineage>
</organism>
<dbReference type="KEGG" id="rpe:RPE_3469"/>
<proteinExistence type="predicted"/>
<protein>
    <submittedName>
        <fullName evidence="1">Uncharacterized protein</fullName>
    </submittedName>
</protein>
<dbReference type="AlphaFoldDB" id="Q07KY5"/>
<dbReference type="HOGENOM" id="CLU_2481262_0_0_5"/>
<sequence>MPICLSKPPPRETRVIMSRLAIRIGAIYEFPAIGHFNNMLAPLLGRLPNRGGGIRMQAAFDESKDRLTLRPAVCRPVANLLVLACNQ</sequence>
<name>Q07KY5_RHOP5</name>
<evidence type="ECO:0000313" key="1">
    <source>
        <dbReference type="EMBL" id="ABJ07399.1"/>
    </source>
</evidence>
<gene>
    <name evidence="1" type="ordered locus">RPE_3469</name>
</gene>
<accession>Q07KY5</accession>
<reference evidence="1" key="1">
    <citation type="submission" date="2006-09" db="EMBL/GenBank/DDBJ databases">
        <title>Complete sequence of Rhodopseudomonas palustris BisA53.</title>
        <authorList>
            <consortium name="US DOE Joint Genome Institute"/>
            <person name="Copeland A."/>
            <person name="Lucas S."/>
            <person name="Lapidus A."/>
            <person name="Barry K."/>
            <person name="Detter J.C."/>
            <person name="Glavina del Rio T."/>
            <person name="Hammon N."/>
            <person name="Israni S."/>
            <person name="Dalin E."/>
            <person name="Tice H."/>
            <person name="Pitluck S."/>
            <person name="Chain P."/>
            <person name="Malfatti S."/>
            <person name="Shin M."/>
            <person name="Vergez L."/>
            <person name="Schmutz J."/>
            <person name="Larimer F."/>
            <person name="Land M."/>
            <person name="Hauser L."/>
            <person name="Pelletier D.A."/>
            <person name="Kyrpides N."/>
            <person name="Kim E."/>
            <person name="Harwood C.S."/>
            <person name="Oda Y."/>
            <person name="Richardson P."/>
        </authorList>
    </citation>
    <scope>NUCLEOTIDE SEQUENCE [LARGE SCALE GENOMIC DNA]</scope>
    <source>
        <strain evidence="1">BisA53</strain>
    </source>
</reference>
<dbReference type="EMBL" id="CP000463">
    <property type="protein sequence ID" value="ABJ07399.1"/>
    <property type="molecule type" value="Genomic_DNA"/>
</dbReference>